<dbReference type="AlphaFoldDB" id="D2QPZ5"/>
<gene>
    <name evidence="1" type="ordered locus">Slin_1682</name>
</gene>
<sequence length="63" mass="7442">MWLANYCTVQYTNCILYIRVKDSDGVVDVLKLKKPFSVNTSLFRQVVLVRFTYTTRPRVHRST</sequence>
<dbReference type="Proteomes" id="UP000002028">
    <property type="component" value="Chromosome"/>
</dbReference>
<evidence type="ECO:0000313" key="2">
    <source>
        <dbReference type="Proteomes" id="UP000002028"/>
    </source>
</evidence>
<name>D2QPZ5_SPILD</name>
<organism evidence="1 2">
    <name type="scientific">Spirosoma linguale (strain ATCC 33905 / DSM 74 / LMG 10896 / Claus 1)</name>
    <dbReference type="NCBI Taxonomy" id="504472"/>
    <lineage>
        <taxon>Bacteria</taxon>
        <taxon>Pseudomonadati</taxon>
        <taxon>Bacteroidota</taxon>
        <taxon>Cytophagia</taxon>
        <taxon>Cytophagales</taxon>
        <taxon>Cytophagaceae</taxon>
        <taxon>Spirosoma</taxon>
    </lineage>
</organism>
<dbReference type="STRING" id="504472.Slin_1682"/>
<accession>D2QPZ5</accession>
<dbReference type="KEGG" id="sli:Slin_1682"/>
<dbReference type="EMBL" id="CP001769">
    <property type="protein sequence ID" value="ADB37728.1"/>
    <property type="molecule type" value="Genomic_DNA"/>
</dbReference>
<keyword evidence="2" id="KW-1185">Reference proteome</keyword>
<reference evidence="1 2" key="1">
    <citation type="journal article" date="2010" name="Stand. Genomic Sci.">
        <title>Complete genome sequence of Spirosoma linguale type strain (1).</title>
        <authorList>
            <person name="Lail K."/>
            <person name="Sikorski J."/>
            <person name="Saunders E."/>
            <person name="Lapidus A."/>
            <person name="Glavina Del Rio T."/>
            <person name="Copeland A."/>
            <person name="Tice H."/>
            <person name="Cheng J.-F."/>
            <person name="Lucas S."/>
            <person name="Nolan M."/>
            <person name="Bruce D."/>
            <person name="Goodwin L."/>
            <person name="Pitluck S."/>
            <person name="Ivanova N."/>
            <person name="Mavromatis K."/>
            <person name="Ovchinnikova G."/>
            <person name="Pati A."/>
            <person name="Chen A."/>
            <person name="Palaniappan K."/>
            <person name="Land M."/>
            <person name="Hauser L."/>
            <person name="Chang Y.-J."/>
            <person name="Jeffries C.D."/>
            <person name="Chain P."/>
            <person name="Brettin T."/>
            <person name="Detter J.C."/>
            <person name="Schuetze A."/>
            <person name="Rohde M."/>
            <person name="Tindall B.J."/>
            <person name="Goeker M."/>
            <person name="Bristow J."/>
            <person name="Eisen J.A."/>
            <person name="Markowitz V."/>
            <person name="Hugenholtz P."/>
            <person name="Kyrpides N.C."/>
            <person name="Klenk H.-P."/>
            <person name="Chen F."/>
        </authorList>
    </citation>
    <scope>NUCLEOTIDE SEQUENCE [LARGE SCALE GENOMIC DNA]</scope>
    <source>
        <strain evidence="2">ATCC 33905 / DSM 74 / LMG 10896 / Claus 1</strain>
    </source>
</reference>
<protein>
    <submittedName>
        <fullName evidence="1">Uncharacterized protein</fullName>
    </submittedName>
</protein>
<dbReference type="HOGENOM" id="CLU_2883635_0_0_10"/>
<evidence type="ECO:0000313" key="1">
    <source>
        <dbReference type="EMBL" id="ADB37728.1"/>
    </source>
</evidence>
<proteinExistence type="predicted"/>